<reference evidence="1" key="1">
    <citation type="submission" date="2020-01" db="EMBL/GenBank/DDBJ databases">
        <authorList>
            <person name="Yang Y."/>
            <person name="Kwon Y.M."/>
        </authorList>
    </citation>
    <scope>NUCLEOTIDE SEQUENCE</scope>
    <source>
        <strain evidence="1">PG104</strain>
    </source>
</reference>
<dbReference type="CDD" id="cd08054">
    <property type="entry name" value="gp6"/>
    <property type="match status" value="1"/>
</dbReference>
<gene>
    <name evidence="1" type="ORF">GR316_02000</name>
</gene>
<dbReference type="EMBL" id="CP047289">
    <property type="protein sequence ID" value="QUS35151.1"/>
    <property type="molecule type" value="Genomic_DNA"/>
</dbReference>
<organism evidence="1 2">
    <name type="scientific">Falsirhodobacter algicola</name>
    <dbReference type="NCBI Taxonomy" id="2692330"/>
    <lineage>
        <taxon>Bacteria</taxon>
        <taxon>Pseudomonadati</taxon>
        <taxon>Pseudomonadota</taxon>
        <taxon>Alphaproteobacteria</taxon>
        <taxon>Rhodobacterales</taxon>
        <taxon>Paracoccaceae</taxon>
        <taxon>Falsirhodobacter</taxon>
    </lineage>
</organism>
<dbReference type="Gene3D" id="1.10.3230.30">
    <property type="entry name" value="Phage gp6-like head-tail connector protein"/>
    <property type="match status" value="1"/>
</dbReference>
<sequence>MNLTEDIPVAPEALPIAALRAHLKLPAGFDDDGVPEALLEQYLRAAIAVIEGRTGKALIARGFRLNAPEGAPGGVLVLPLAPVTAAEGGGTLRPDAHRPRLEGLPPGPLAITLTAGFGPWEAVPPDLAQAVILLAAEYFEMRDEGALRVAGLPVRVAALLDRWRPVRLLRGAGRCA</sequence>
<name>A0A8J8MRQ4_9RHOB</name>
<dbReference type="AlphaFoldDB" id="A0A8J8MRQ4"/>
<dbReference type="Proteomes" id="UP000679284">
    <property type="component" value="Chromosome"/>
</dbReference>
<dbReference type="InterPro" id="IPR011738">
    <property type="entry name" value="Phage_CHP"/>
</dbReference>
<accession>A0A8J8MRQ4</accession>
<dbReference type="RefSeq" id="WP_211784400.1">
    <property type="nucleotide sequence ID" value="NZ_CP047289.1"/>
</dbReference>
<evidence type="ECO:0000313" key="2">
    <source>
        <dbReference type="Proteomes" id="UP000679284"/>
    </source>
</evidence>
<dbReference type="NCBIfam" id="TIGR02215">
    <property type="entry name" value="phage_chp_gp8"/>
    <property type="match status" value="2"/>
</dbReference>
<evidence type="ECO:0000313" key="1">
    <source>
        <dbReference type="EMBL" id="QUS35151.1"/>
    </source>
</evidence>
<keyword evidence="2" id="KW-1185">Reference proteome</keyword>
<proteinExistence type="predicted"/>
<dbReference type="KEGG" id="fap:GR316_02000"/>
<evidence type="ECO:0008006" key="3">
    <source>
        <dbReference type="Google" id="ProtNLM"/>
    </source>
</evidence>
<protein>
    <recommendedName>
        <fullName evidence="3">PhiE125 gp8 family phage protein</fullName>
    </recommendedName>
</protein>